<dbReference type="InterPro" id="IPR009051">
    <property type="entry name" value="Helical_ferredxn"/>
</dbReference>
<dbReference type="GO" id="GO:0046872">
    <property type="term" value="F:metal ion binding"/>
    <property type="evidence" value="ECO:0007669"/>
    <property type="project" value="UniProtKB-KW"/>
</dbReference>
<protein>
    <submittedName>
        <fullName evidence="6">4Fe-4S ferredoxin</fullName>
    </submittedName>
</protein>
<keyword evidence="1" id="KW-0479">Metal-binding</keyword>
<dbReference type="AlphaFoldDB" id="A0A662DMB0"/>
<dbReference type="Pfam" id="PF13187">
    <property type="entry name" value="Fer4_9"/>
    <property type="match status" value="1"/>
</dbReference>
<dbReference type="CDD" id="cd00207">
    <property type="entry name" value="fer2"/>
    <property type="match status" value="1"/>
</dbReference>
<evidence type="ECO:0000256" key="2">
    <source>
        <dbReference type="ARBA" id="ARBA00023004"/>
    </source>
</evidence>
<proteinExistence type="predicted"/>
<keyword evidence="3" id="KW-0411">Iron-sulfur</keyword>
<evidence type="ECO:0000313" key="6">
    <source>
        <dbReference type="EMBL" id="RLE15016.1"/>
    </source>
</evidence>
<accession>A0A662DMB0</accession>
<dbReference type="SUPFAM" id="SSF46548">
    <property type="entry name" value="alpha-helical ferredoxin"/>
    <property type="match status" value="1"/>
</dbReference>
<feature type="non-terminal residue" evidence="6">
    <location>
        <position position="223"/>
    </location>
</feature>
<dbReference type="Gene3D" id="1.10.1060.10">
    <property type="entry name" value="Alpha-helical ferredoxin"/>
    <property type="match status" value="1"/>
</dbReference>
<dbReference type="InterPro" id="IPR017896">
    <property type="entry name" value="4Fe4S_Fe-S-bd"/>
</dbReference>
<evidence type="ECO:0000313" key="7">
    <source>
        <dbReference type="Proteomes" id="UP000280417"/>
    </source>
</evidence>
<keyword evidence="2" id="KW-0408">Iron</keyword>
<evidence type="ECO:0000259" key="4">
    <source>
        <dbReference type="PROSITE" id="PS51085"/>
    </source>
</evidence>
<dbReference type="InterPro" id="IPR001041">
    <property type="entry name" value="2Fe-2S_ferredoxin-type"/>
</dbReference>
<feature type="domain" description="4Fe-4S ferredoxin-type" evidence="5">
    <location>
        <begin position="142"/>
        <end position="172"/>
    </location>
</feature>
<gene>
    <name evidence="6" type="ORF">DRJ04_01300</name>
</gene>
<evidence type="ECO:0000256" key="3">
    <source>
        <dbReference type="ARBA" id="ARBA00023014"/>
    </source>
</evidence>
<dbReference type="PROSITE" id="PS00197">
    <property type="entry name" value="2FE2S_FER_1"/>
    <property type="match status" value="1"/>
</dbReference>
<dbReference type="PROSITE" id="PS51085">
    <property type="entry name" value="2FE2S_FER_2"/>
    <property type="match status" value="1"/>
</dbReference>
<dbReference type="InterPro" id="IPR017900">
    <property type="entry name" value="4Fe4S_Fe_S_CS"/>
</dbReference>
<evidence type="ECO:0000259" key="5">
    <source>
        <dbReference type="PROSITE" id="PS51379"/>
    </source>
</evidence>
<organism evidence="6 7">
    <name type="scientific">Aerophobetes bacterium</name>
    <dbReference type="NCBI Taxonomy" id="2030807"/>
    <lineage>
        <taxon>Bacteria</taxon>
        <taxon>Candidatus Aerophobota</taxon>
    </lineage>
</organism>
<dbReference type="InterPro" id="IPR036010">
    <property type="entry name" value="2Fe-2S_ferredoxin-like_sf"/>
</dbReference>
<dbReference type="Proteomes" id="UP000280417">
    <property type="component" value="Unassembled WGS sequence"/>
</dbReference>
<feature type="domain" description="2Fe-2S ferredoxin-type" evidence="4">
    <location>
        <begin position="7"/>
        <end position="85"/>
    </location>
</feature>
<reference evidence="6 7" key="1">
    <citation type="submission" date="2018-06" db="EMBL/GenBank/DDBJ databases">
        <title>Extensive metabolic versatility and redundancy in microbially diverse, dynamic hydrothermal sediments.</title>
        <authorList>
            <person name="Dombrowski N."/>
            <person name="Teske A."/>
            <person name="Baker B.J."/>
        </authorList>
    </citation>
    <scope>NUCLEOTIDE SEQUENCE [LARGE SCALE GENOMIC DNA]</scope>
    <source>
        <strain evidence="6">B3_G15</strain>
    </source>
</reference>
<feature type="domain" description="4Fe-4S ferredoxin-type" evidence="5">
    <location>
        <begin position="105"/>
        <end position="134"/>
    </location>
</feature>
<dbReference type="PROSITE" id="PS00198">
    <property type="entry name" value="4FE4S_FER_1"/>
    <property type="match status" value="2"/>
</dbReference>
<comment type="caution">
    <text evidence="6">The sequence shown here is derived from an EMBL/GenBank/DDBJ whole genome shotgun (WGS) entry which is preliminary data.</text>
</comment>
<sequence>MSKSKDEMVTIYIFGKRHKVPKTLTVQKAMEYVGYRFIRNCGCRGGVCGACLITYRIRGNYKLENALACQTSVEEGMEITQVPFVPAKKSLYDLKEIPDVEAAVKEYYPEVFRCLACNTCTKACPQDIEVMEYIQAIIKGEYQKASELSFPCIMCGSCVARCPAEISQPNVSLLVRRIFVRQSLPVPENVSRRVEEIKQGKFDQIIDELVDMDIERIKEIYSQ</sequence>
<dbReference type="SUPFAM" id="SSF54292">
    <property type="entry name" value="2Fe-2S ferredoxin-like"/>
    <property type="match status" value="1"/>
</dbReference>
<name>A0A662DMB0_UNCAE</name>
<dbReference type="Pfam" id="PF13510">
    <property type="entry name" value="Fer2_4"/>
    <property type="match status" value="1"/>
</dbReference>
<dbReference type="EMBL" id="QMQA01000020">
    <property type="protein sequence ID" value="RLE15016.1"/>
    <property type="molecule type" value="Genomic_DNA"/>
</dbReference>
<dbReference type="InterPro" id="IPR006058">
    <property type="entry name" value="2Fe2S_fd_BS"/>
</dbReference>
<dbReference type="GO" id="GO:0051537">
    <property type="term" value="F:2 iron, 2 sulfur cluster binding"/>
    <property type="evidence" value="ECO:0007669"/>
    <property type="project" value="InterPro"/>
</dbReference>
<dbReference type="PROSITE" id="PS51379">
    <property type="entry name" value="4FE4S_FER_2"/>
    <property type="match status" value="2"/>
</dbReference>
<evidence type="ECO:0000256" key="1">
    <source>
        <dbReference type="ARBA" id="ARBA00022723"/>
    </source>
</evidence>